<protein>
    <submittedName>
        <fullName evidence="2">Uncharacterized protein</fullName>
    </submittedName>
</protein>
<feature type="region of interest" description="Disordered" evidence="1">
    <location>
        <begin position="1"/>
        <end position="20"/>
    </location>
</feature>
<evidence type="ECO:0000313" key="3">
    <source>
        <dbReference type="Proteomes" id="UP000692954"/>
    </source>
</evidence>
<accession>A0A8S1KFL6</accession>
<reference evidence="2" key="1">
    <citation type="submission" date="2021-01" db="EMBL/GenBank/DDBJ databases">
        <authorList>
            <consortium name="Genoscope - CEA"/>
            <person name="William W."/>
        </authorList>
    </citation>
    <scope>NUCLEOTIDE SEQUENCE</scope>
</reference>
<keyword evidence="3" id="KW-1185">Reference proteome</keyword>
<evidence type="ECO:0000313" key="2">
    <source>
        <dbReference type="EMBL" id="CAD8051512.1"/>
    </source>
</evidence>
<comment type="caution">
    <text evidence="2">The sequence shown here is derived from an EMBL/GenBank/DDBJ whole genome shotgun (WGS) entry which is preliminary data.</text>
</comment>
<dbReference type="EMBL" id="CAJJDN010000005">
    <property type="protein sequence ID" value="CAD8051512.1"/>
    <property type="molecule type" value="Genomic_DNA"/>
</dbReference>
<dbReference type="Proteomes" id="UP000692954">
    <property type="component" value="Unassembled WGS sequence"/>
</dbReference>
<gene>
    <name evidence="2" type="ORF">PSON_ATCC_30995.1.T0050612</name>
</gene>
<organism evidence="2 3">
    <name type="scientific">Paramecium sonneborni</name>
    <dbReference type="NCBI Taxonomy" id="65129"/>
    <lineage>
        <taxon>Eukaryota</taxon>
        <taxon>Sar</taxon>
        <taxon>Alveolata</taxon>
        <taxon>Ciliophora</taxon>
        <taxon>Intramacronucleata</taxon>
        <taxon>Oligohymenophorea</taxon>
        <taxon>Peniculida</taxon>
        <taxon>Parameciidae</taxon>
        <taxon>Paramecium</taxon>
    </lineage>
</organism>
<proteinExistence type="predicted"/>
<dbReference type="AlphaFoldDB" id="A0A8S1KFL6"/>
<sequence length="162" mass="19677">MIVYSHNHQTRHSSKSQKSVTNQIKSTGQDLIEIDKQSQMLFWNNKQILISIWSYKLTHNKNNCQNNRNQIFHVLEQLNVYKDIVEQLKFRLRDIFKENEDLIQLNQKQQQKIYYLEDINLCKDQLVSQRYNVTRCFKKDEKINRRKRYSQTKQQINGGRTK</sequence>
<name>A0A8S1KFL6_9CILI</name>
<evidence type="ECO:0000256" key="1">
    <source>
        <dbReference type="SAM" id="MobiDB-lite"/>
    </source>
</evidence>